<dbReference type="Proteomes" id="UP000494252">
    <property type="component" value="Unassembled WGS sequence"/>
</dbReference>
<gene>
    <name evidence="2" type="ORF">LMG27177_07113</name>
</gene>
<keyword evidence="3" id="KW-1185">Reference proteome</keyword>
<feature type="region of interest" description="Disordered" evidence="1">
    <location>
        <begin position="44"/>
        <end position="86"/>
    </location>
</feature>
<sequence length="107" mass="11311">MFNPIRMVVLATNAAGSPDLCPTSVRATDTQYRHGRHYDMALLRARDEGDSTPMMPSTSTPRRLACSAAPPRSSKATPPRDNPCGQTAGKIAAGCAARRASCTASPH</sequence>
<dbReference type="AlphaFoldDB" id="A0A6J5H2Y1"/>
<evidence type="ECO:0000256" key="1">
    <source>
        <dbReference type="SAM" id="MobiDB-lite"/>
    </source>
</evidence>
<accession>A0A6J5H2Y1</accession>
<reference evidence="2 3" key="1">
    <citation type="submission" date="2020-04" db="EMBL/GenBank/DDBJ databases">
        <authorList>
            <person name="De Canck E."/>
        </authorList>
    </citation>
    <scope>NUCLEOTIDE SEQUENCE [LARGE SCALE GENOMIC DNA]</scope>
    <source>
        <strain evidence="2 3">LMG 27177</strain>
    </source>
</reference>
<name>A0A6J5H2Y1_9BURK</name>
<protein>
    <submittedName>
        <fullName evidence="2">Uncharacterized protein</fullName>
    </submittedName>
</protein>
<organism evidence="2 3">
    <name type="scientific">Paraburkholderia fynbosensis</name>
    <dbReference type="NCBI Taxonomy" id="1200993"/>
    <lineage>
        <taxon>Bacteria</taxon>
        <taxon>Pseudomonadati</taxon>
        <taxon>Pseudomonadota</taxon>
        <taxon>Betaproteobacteria</taxon>
        <taxon>Burkholderiales</taxon>
        <taxon>Burkholderiaceae</taxon>
        <taxon>Paraburkholderia</taxon>
    </lineage>
</organism>
<proteinExistence type="predicted"/>
<evidence type="ECO:0000313" key="3">
    <source>
        <dbReference type="Proteomes" id="UP000494252"/>
    </source>
</evidence>
<evidence type="ECO:0000313" key="2">
    <source>
        <dbReference type="EMBL" id="CAB3810281.1"/>
    </source>
</evidence>
<dbReference type="EMBL" id="CADIKI010000034">
    <property type="protein sequence ID" value="CAB3810281.1"/>
    <property type="molecule type" value="Genomic_DNA"/>
</dbReference>